<evidence type="ECO:0000313" key="1">
    <source>
        <dbReference type="EMBL" id="GID77109.1"/>
    </source>
</evidence>
<name>A0ABQ3YAS7_9ACTN</name>
<comment type="caution">
    <text evidence="1">The sequence shown here is derived from an EMBL/GenBank/DDBJ whole genome shotgun (WGS) entry which is preliminary data.</text>
</comment>
<accession>A0ABQ3YAS7</accession>
<proteinExistence type="predicted"/>
<gene>
    <name evidence="1" type="ORF">Ade02nite_57500</name>
</gene>
<protein>
    <submittedName>
        <fullName evidence="1">Uncharacterized protein</fullName>
    </submittedName>
</protein>
<organism evidence="1 2">
    <name type="scientific">Paractinoplanes deccanensis</name>
    <dbReference type="NCBI Taxonomy" id="113561"/>
    <lineage>
        <taxon>Bacteria</taxon>
        <taxon>Bacillati</taxon>
        <taxon>Actinomycetota</taxon>
        <taxon>Actinomycetes</taxon>
        <taxon>Micromonosporales</taxon>
        <taxon>Micromonosporaceae</taxon>
        <taxon>Paractinoplanes</taxon>
    </lineage>
</organism>
<dbReference type="EMBL" id="BOMI01000114">
    <property type="protein sequence ID" value="GID77109.1"/>
    <property type="molecule type" value="Genomic_DNA"/>
</dbReference>
<reference evidence="1 2" key="1">
    <citation type="submission" date="2021-01" db="EMBL/GenBank/DDBJ databases">
        <title>Whole genome shotgun sequence of Actinoplanes deccanensis NBRC 13994.</title>
        <authorList>
            <person name="Komaki H."/>
            <person name="Tamura T."/>
        </authorList>
    </citation>
    <scope>NUCLEOTIDE SEQUENCE [LARGE SCALE GENOMIC DNA]</scope>
    <source>
        <strain evidence="1 2">NBRC 13994</strain>
    </source>
</reference>
<sequence length="69" mass="7053">MASGAAGGGQWGPGLCGRMRRRPAGVIGESQNAECTGPALMSLGSYLFGVFLVGGPLAGEHWSARDVEF</sequence>
<evidence type="ECO:0000313" key="2">
    <source>
        <dbReference type="Proteomes" id="UP000609879"/>
    </source>
</evidence>
<keyword evidence="2" id="KW-1185">Reference proteome</keyword>
<dbReference type="Proteomes" id="UP000609879">
    <property type="component" value="Unassembled WGS sequence"/>
</dbReference>